<dbReference type="RefSeq" id="WP_119600116.1">
    <property type="nucleotide sequence ID" value="NZ_QXQA01000007.1"/>
</dbReference>
<dbReference type="SMART" id="SM00635">
    <property type="entry name" value="BID_2"/>
    <property type="match status" value="1"/>
</dbReference>
<evidence type="ECO:0000256" key="6">
    <source>
        <dbReference type="SAM" id="SignalP"/>
    </source>
</evidence>
<dbReference type="Pfam" id="PF13385">
    <property type="entry name" value="Laminin_G_3"/>
    <property type="match status" value="1"/>
</dbReference>
<dbReference type="InterPro" id="IPR002102">
    <property type="entry name" value="Cohesin_dom"/>
</dbReference>
<dbReference type="InterPro" id="IPR036439">
    <property type="entry name" value="Dockerin_dom_sf"/>
</dbReference>
<dbReference type="Pfam" id="PF00963">
    <property type="entry name" value="Cohesin"/>
    <property type="match status" value="1"/>
</dbReference>
<dbReference type="InterPro" id="IPR008979">
    <property type="entry name" value="Galactose-bd-like_sf"/>
</dbReference>
<dbReference type="GO" id="GO:0004563">
    <property type="term" value="F:beta-N-acetylhexosaminidase activity"/>
    <property type="evidence" value="ECO:0007669"/>
    <property type="project" value="InterPro"/>
</dbReference>
<dbReference type="InterPro" id="IPR016134">
    <property type="entry name" value="Dockerin_dom"/>
</dbReference>
<dbReference type="InterPro" id="IPR013320">
    <property type="entry name" value="ConA-like_dom_sf"/>
</dbReference>
<dbReference type="InterPro" id="IPR017853">
    <property type="entry name" value="GH"/>
</dbReference>
<dbReference type="GO" id="GO:0030246">
    <property type="term" value="F:carbohydrate binding"/>
    <property type="evidence" value="ECO:0007669"/>
    <property type="project" value="InterPro"/>
</dbReference>
<dbReference type="Gene3D" id="2.60.40.680">
    <property type="match status" value="1"/>
</dbReference>
<dbReference type="SUPFAM" id="SSF49899">
    <property type="entry name" value="Concanavalin A-like lectins/glucanases"/>
    <property type="match status" value="1"/>
</dbReference>
<dbReference type="Pfam" id="PF02368">
    <property type="entry name" value="Big_2"/>
    <property type="match status" value="1"/>
</dbReference>
<evidence type="ECO:0000256" key="5">
    <source>
        <dbReference type="PIRSR" id="PIRSR625705-1"/>
    </source>
</evidence>
<dbReference type="InterPro" id="IPR029018">
    <property type="entry name" value="Hex-like_dom2"/>
</dbReference>
<evidence type="ECO:0000313" key="9">
    <source>
        <dbReference type="EMBL" id="RIX52390.1"/>
    </source>
</evidence>
<evidence type="ECO:0000256" key="1">
    <source>
        <dbReference type="ARBA" id="ARBA00006285"/>
    </source>
</evidence>
<dbReference type="Proteomes" id="UP000266482">
    <property type="component" value="Unassembled WGS sequence"/>
</dbReference>
<feature type="domain" description="F5/8 type C" evidence="7">
    <location>
        <begin position="693"/>
        <end position="834"/>
    </location>
</feature>
<feature type="domain" description="Dockerin" evidence="8">
    <location>
        <begin position="1248"/>
        <end position="1314"/>
    </location>
</feature>
<dbReference type="Pfam" id="PF00404">
    <property type="entry name" value="Dockerin_1"/>
    <property type="match status" value="1"/>
</dbReference>
<dbReference type="SUPFAM" id="SSF63446">
    <property type="entry name" value="Type I dockerin domain"/>
    <property type="match status" value="1"/>
</dbReference>
<evidence type="ECO:0000256" key="4">
    <source>
        <dbReference type="ARBA" id="ARBA00030512"/>
    </source>
</evidence>
<gene>
    <name evidence="9" type="ORF">D3P08_12980</name>
</gene>
<dbReference type="CDD" id="cd08547">
    <property type="entry name" value="Type_II_cohesin"/>
    <property type="match status" value="1"/>
</dbReference>
<dbReference type="PROSITE" id="PS00018">
    <property type="entry name" value="EF_HAND_1"/>
    <property type="match status" value="1"/>
</dbReference>
<keyword evidence="10" id="KW-1185">Reference proteome</keyword>
<dbReference type="SUPFAM" id="SSF51445">
    <property type="entry name" value="(Trans)glycosidases"/>
    <property type="match status" value="1"/>
</dbReference>
<feature type="chain" id="PRO_5039017717" description="Beta-N-acetylhexosaminidase" evidence="6">
    <location>
        <begin position="25"/>
        <end position="1314"/>
    </location>
</feature>
<dbReference type="Gene3D" id="2.60.120.870">
    <property type="match status" value="1"/>
</dbReference>
<comment type="similarity">
    <text evidence="1">Belongs to the glycosyl hydrolase 20 family.</text>
</comment>
<accession>A0A3A1V4C5</accession>
<evidence type="ECO:0000259" key="7">
    <source>
        <dbReference type="PROSITE" id="PS50022"/>
    </source>
</evidence>
<dbReference type="PANTHER" id="PTHR43678:SF1">
    <property type="entry name" value="BETA-N-ACETYLHEXOSAMINIDASE"/>
    <property type="match status" value="1"/>
</dbReference>
<dbReference type="SUPFAM" id="SSF49384">
    <property type="entry name" value="Carbohydrate-binding domain"/>
    <property type="match status" value="1"/>
</dbReference>
<sequence>MKKTVSLFCILAMLCSVVSLQAASADGVVNAKPKVIPSLQQWTGGTGAYTINDTSRIVYAGGTELKATAELFQKDLIEITGQNLPVVSGETPKSGDFYLTLTGTEDPSIGEEGYLFEAGDYVAIRANTQTGVFYGTRTALQILEQDAEKDSIAKGTAKDFPQYEERGFMLDVGRKFIPMSDLKEYVKIMSYYKLNDFQIHLNDNEIFKDNSRAHWSKYEAFRLESVKYPELTAKDGHYTKQEFRELQDLANVRGLTITPEIDTPSHALSLTKLRPDLVRDDMPVDHLDITNPEAIAFIKDVWDEYLDGGWFDTDTVHFGADEFAPNDRSTYEVYREFLNIMNDHFKSKGKKARMWGSLNAFPGTTEVDKDIIVHAWNSGWQNPVTSVAEGFKVINTLDAYLYIVPKAGYYYDYLNKQWLFNNWTPAFVGGSSQLNPDEPNLLGGMFAIWNDMLGKKVSASDVHDRFFEAAPVMAEKMWRGQSTDSTFAEFERLSDLLGTGPGSNLFHDVTSAGDLVVHYSLDEGSGDTAADLSANAYDGRLSGAAWTNEGKAGGALVFDGPSDHLATELMTKGFPWTASAWVKLDTDSQSDEIVLMESEFGALKLKQKGTPYAGFSREGFDYRFETAVPAGRWVHVAFQSDLSGTSFFMDGELKGKLADNTLLPVARIGSESNAPQGMIDEVKVYDRLLNGNEIAAEAGSPPWTMNLAFNKSATASSVEASAFQPGLAVDGAVSSSSRWSSAHTDNEWITVDLGERQDISKVVLKWEGAYAKGYKLQVSEDGQRWTDVYATTAGVGGVETIKFPTERAKFVRMLGTKRSSTYGYSLYEFEVYAPNPYEPVPVPEPVRYSETFEDQNLDNWIHPIGAAGTKSLTASPSNANEHSVQLSANNTSNVFVDQSSPVLKDGEIEFRITPQTDGIRAGLIFRYVNEGEWASVGYDNGAWYWVNAQDSYGRMTNNVGAQLKKGATSTVKVKFEGSHITLVVNGTTYYEGAIASLPNQAGQMGARVFGPTVAVFDDFHYSNNVAEVPVTGIELNKPAIVLQEGESAELIARVLPGGATNKAVIWASGDEAKAKVEVVDGKAIVTAVSAGTAEISATTESGGFTAVSQVTVLAKNDEGPATALVAPVSVKAGEPFKVRLGLQNLERAAYAQDLLVQYDSALMKFVSAKSLPDGVSLVESKASAGALRLVLASQGETNGVSGDTEVMELTFTAKPLRQAESGTITVADANLGYSDGAEEKAAASTVTISIVPGEPNPDVNGDNRVSIGDLAIVAANYGKSEQDADWNSVKHADVNMDGKIDLSDLAAIAQSIMG</sequence>
<keyword evidence="3" id="KW-0326">Glycosidase</keyword>
<dbReference type="InterPro" id="IPR025705">
    <property type="entry name" value="Beta_hexosaminidase_sua/sub"/>
</dbReference>
<dbReference type="Pfam" id="PF02838">
    <property type="entry name" value="Glyco_hydro_20b"/>
    <property type="match status" value="1"/>
</dbReference>
<dbReference type="CDD" id="cd06564">
    <property type="entry name" value="GH20_DspB_LnbB-like"/>
    <property type="match status" value="1"/>
</dbReference>
<dbReference type="PRINTS" id="PR00738">
    <property type="entry name" value="GLHYDRLASE20"/>
</dbReference>
<evidence type="ECO:0000256" key="3">
    <source>
        <dbReference type="ARBA" id="ARBA00023295"/>
    </source>
</evidence>
<dbReference type="Gene3D" id="1.10.1330.10">
    <property type="entry name" value="Dockerin domain"/>
    <property type="match status" value="1"/>
</dbReference>
<dbReference type="PROSITE" id="PS50022">
    <property type="entry name" value="FA58C_3"/>
    <property type="match status" value="1"/>
</dbReference>
<dbReference type="SUPFAM" id="SSF49785">
    <property type="entry name" value="Galactose-binding domain-like"/>
    <property type="match status" value="1"/>
</dbReference>
<dbReference type="Gene3D" id="2.60.120.260">
    <property type="entry name" value="Galactose-binding domain-like"/>
    <property type="match status" value="1"/>
</dbReference>
<dbReference type="InterPro" id="IPR018247">
    <property type="entry name" value="EF_Hand_1_Ca_BS"/>
</dbReference>
<dbReference type="PROSITE" id="PS51766">
    <property type="entry name" value="DOCKERIN"/>
    <property type="match status" value="1"/>
</dbReference>
<dbReference type="InterPro" id="IPR052764">
    <property type="entry name" value="GH20_Enzymes"/>
</dbReference>
<dbReference type="Pfam" id="PF00754">
    <property type="entry name" value="F5_F8_type_C"/>
    <property type="match status" value="1"/>
</dbReference>
<proteinExistence type="inferred from homology"/>
<keyword evidence="2" id="KW-0378">Hydrolase</keyword>
<dbReference type="InterPro" id="IPR015883">
    <property type="entry name" value="Glyco_hydro_20_cat"/>
</dbReference>
<comment type="caution">
    <text evidence="9">The sequence shown here is derived from an EMBL/GenBank/DDBJ whole genome shotgun (WGS) entry which is preliminary data.</text>
</comment>
<organism evidence="9 10">
    <name type="scientific">Paenibacillus nanensis</name>
    <dbReference type="NCBI Taxonomy" id="393251"/>
    <lineage>
        <taxon>Bacteria</taxon>
        <taxon>Bacillati</taxon>
        <taxon>Bacillota</taxon>
        <taxon>Bacilli</taxon>
        <taxon>Bacillales</taxon>
        <taxon>Paenibacillaceae</taxon>
        <taxon>Paenibacillus</taxon>
    </lineage>
</organism>
<dbReference type="InterPro" id="IPR002105">
    <property type="entry name" value="Dockerin_1_rpt"/>
</dbReference>
<evidence type="ECO:0000259" key="8">
    <source>
        <dbReference type="PROSITE" id="PS51766"/>
    </source>
</evidence>
<dbReference type="GO" id="GO:0000272">
    <property type="term" value="P:polysaccharide catabolic process"/>
    <property type="evidence" value="ECO:0007669"/>
    <property type="project" value="InterPro"/>
</dbReference>
<reference evidence="9 10" key="1">
    <citation type="submission" date="2018-09" db="EMBL/GenBank/DDBJ databases">
        <title>Paenibacillus aracenensis nov. sp. isolated from a cave in southern Spain.</title>
        <authorList>
            <person name="Jurado V."/>
            <person name="Gutierrez-Patricio S."/>
            <person name="Gonzalez-Pimentel J.L."/>
            <person name="Miller A.Z."/>
            <person name="Laiz L."/>
            <person name="Saiz-Jimenez C."/>
        </authorList>
    </citation>
    <scope>NUCLEOTIDE SEQUENCE [LARGE SCALE GENOMIC DNA]</scope>
    <source>
        <strain evidence="9 10">DSM 22867</strain>
    </source>
</reference>
<evidence type="ECO:0000313" key="10">
    <source>
        <dbReference type="Proteomes" id="UP000266482"/>
    </source>
</evidence>
<dbReference type="PANTHER" id="PTHR43678">
    <property type="entry name" value="PUTATIVE (AFU_ORTHOLOGUE AFUA_2G00640)-RELATED"/>
    <property type="match status" value="1"/>
</dbReference>
<dbReference type="Gene3D" id="3.20.20.80">
    <property type="entry name" value="Glycosidases"/>
    <property type="match status" value="1"/>
</dbReference>
<keyword evidence="6" id="KW-0732">Signal</keyword>
<dbReference type="InterPro" id="IPR008965">
    <property type="entry name" value="CBM2/CBM3_carb-bd_dom_sf"/>
</dbReference>
<dbReference type="OrthoDB" id="1098018at2"/>
<dbReference type="Gene3D" id="2.60.40.1080">
    <property type="match status" value="1"/>
</dbReference>
<dbReference type="InterPro" id="IPR003343">
    <property type="entry name" value="Big_2"/>
</dbReference>
<dbReference type="EMBL" id="QXQA01000007">
    <property type="protein sequence ID" value="RIX52390.1"/>
    <property type="molecule type" value="Genomic_DNA"/>
</dbReference>
<dbReference type="InterPro" id="IPR015882">
    <property type="entry name" value="HEX_bac_N"/>
</dbReference>
<feature type="signal peptide" evidence="6">
    <location>
        <begin position="1"/>
        <end position="24"/>
    </location>
</feature>
<feature type="active site" description="Proton donor" evidence="5">
    <location>
        <position position="322"/>
    </location>
</feature>
<dbReference type="InterPro" id="IPR000421">
    <property type="entry name" value="FA58C"/>
</dbReference>
<dbReference type="Gene3D" id="3.30.379.10">
    <property type="entry name" value="Chitobiase/beta-hexosaminidase domain 2-like"/>
    <property type="match status" value="1"/>
</dbReference>
<dbReference type="InterPro" id="IPR008964">
    <property type="entry name" value="Invasin/intimin_cell_adhesion"/>
</dbReference>
<evidence type="ECO:0000256" key="2">
    <source>
        <dbReference type="ARBA" id="ARBA00022801"/>
    </source>
</evidence>
<dbReference type="Pfam" id="PF00728">
    <property type="entry name" value="Glyco_hydro_20"/>
    <property type="match status" value="1"/>
</dbReference>
<dbReference type="SUPFAM" id="SSF49373">
    <property type="entry name" value="Invasin/intimin cell-adhesion fragments"/>
    <property type="match status" value="1"/>
</dbReference>
<dbReference type="CDD" id="cd14254">
    <property type="entry name" value="Dockerin_II"/>
    <property type="match status" value="1"/>
</dbReference>
<protein>
    <recommendedName>
        <fullName evidence="4">Beta-N-acetylhexosaminidase</fullName>
    </recommendedName>
</protein>
<dbReference type="Gene3D" id="2.60.120.200">
    <property type="match status" value="1"/>
</dbReference>
<name>A0A3A1V4C5_9BACL</name>
<dbReference type="SUPFAM" id="SSF55545">
    <property type="entry name" value="beta-N-acetylhexosaminidase-like domain"/>
    <property type="match status" value="1"/>
</dbReference>